<dbReference type="AlphaFoldDB" id="D2ARC7"/>
<protein>
    <recommendedName>
        <fullName evidence="1">DUF4097 domain-containing protein</fullName>
    </recommendedName>
</protein>
<name>D2ARC7_STRRD</name>
<sequence>MPVFQTPGPVTLQVKFPAGDLRITATPREDTLVEVRPADPSRSVDVECAERTRVEQIDGTIFIEAPERHLTLGRSPRLEVVVGLPEGSRIDSTTASADVRMTGALDGVTVGTASGDVRIDRCADLAAKTASGDVICDVTEGSAQVKTASGDVGLREVRGGAEISTASGRTELGVVGGAATVKSASGRVRIRTAGDSVQVKGTSADITVDAVARGNVSVKSSSGDVTIGVVTGTNAWLDVSSISGGVGSSLDQADQPAAGAEQVEIHVRTTSGDISITRAHP</sequence>
<dbReference type="KEGG" id="sro:Sros_7593"/>
<evidence type="ECO:0000259" key="1">
    <source>
        <dbReference type="Pfam" id="PF13349"/>
    </source>
</evidence>
<dbReference type="RefSeq" id="WP_012893997.1">
    <property type="nucleotide sequence ID" value="NC_013595.1"/>
</dbReference>
<gene>
    <name evidence="2" type="ordered locus">Sros_7593</name>
</gene>
<reference evidence="2 3" key="1">
    <citation type="journal article" date="2010" name="Stand. Genomic Sci.">
        <title>Complete genome sequence of Streptosporangium roseum type strain (NI 9100).</title>
        <authorList>
            <person name="Nolan M."/>
            <person name="Sikorski J."/>
            <person name="Jando M."/>
            <person name="Lucas S."/>
            <person name="Lapidus A."/>
            <person name="Glavina Del Rio T."/>
            <person name="Chen F."/>
            <person name="Tice H."/>
            <person name="Pitluck S."/>
            <person name="Cheng J.F."/>
            <person name="Chertkov O."/>
            <person name="Sims D."/>
            <person name="Meincke L."/>
            <person name="Brettin T."/>
            <person name="Han C."/>
            <person name="Detter J.C."/>
            <person name="Bruce D."/>
            <person name="Goodwin L."/>
            <person name="Land M."/>
            <person name="Hauser L."/>
            <person name="Chang Y.J."/>
            <person name="Jeffries C.D."/>
            <person name="Ivanova N."/>
            <person name="Mavromatis K."/>
            <person name="Mikhailova N."/>
            <person name="Chen A."/>
            <person name="Palaniappan K."/>
            <person name="Chain P."/>
            <person name="Rohde M."/>
            <person name="Goker M."/>
            <person name="Bristow J."/>
            <person name="Eisen J.A."/>
            <person name="Markowitz V."/>
            <person name="Hugenholtz P."/>
            <person name="Kyrpides N.C."/>
            <person name="Klenk H.P."/>
        </authorList>
    </citation>
    <scope>NUCLEOTIDE SEQUENCE [LARGE SCALE GENOMIC DNA]</scope>
    <source>
        <strain evidence="3">ATCC 12428 / DSM 43021 / JCM 3005 / NI 9100</strain>
    </source>
</reference>
<dbReference type="eggNOG" id="COG3595">
    <property type="taxonomic scope" value="Bacteria"/>
</dbReference>
<keyword evidence="3" id="KW-1185">Reference proteome</keyword>
<dbReference type="EMBL" id="CP001814">
    <property type="protein sequence ID" value="ACZ90267.1"/>
    <property type="molecule type" value="Genomic_DNA"/>
</dbReference>
<dbReference type="InterPro" id="IPR025164">
    <property type="entry name" value="Toastrack_DUF4097"/>
</dbReference>
<evidence type="ECO:0000313" key="2">
    <source>
        <dbReference type="EMBL" id="ACZ90267.1"/>
    </source>
</evidence>
<organism evidence="2 3">
    <name type="scientific">Streptosporangium roseum (strain ATCC 12428 / DSM 43021 / JCM 3005 / KCTC 9067 / NCIMB 10171 / NRRL 2505 / NI 9100)</name>
    <dbReference type="NCBI Taxonomy" id="479432"/>
    <lineage>
        <taxon>Bacteria</taxon>
        <taxon>Bacillati</taxon>
        <taxon>Actinomycetota</taxon>
        <taxon>Actinomycetes</taxon>
        <taxon>Streptosporangiales</taxon>
        <taxon>Streptosporangiaceae</taxon>
        <taxon>Streptosporangium</taxon>
    </lineage>
</organism>
<dbReference type="HOGENOM" id="CLU_081211_1_0_11"/>
<dbReference type="Proteomes" id="UP000002029">
    <property type="component" value="Chromosome"/>
</dbReference>
<dbReference type="OrthoDB" id="3252095at2"/>
<dbReference type="Pfam" id="PF13349">
    <property type="entry name" value="DUF4097"/>
    <property type="match status" value="1"/>
</dbReference>
<dbReference type="STRING" id="479432.Sros_7593"/>
<evidence type="ECO:0000313" key="3">
    <source>
        <dbReference type="Proteomes" id="UP000002029"/>
    </source>
</evidence>
<proteinExistence type="predicted"/>
<feature type="domain" description="DUF4097" evidence="1">
    <location>
        <begin position="20"/>
        <end position="277"/>
    </location>
</feature>
<accession>D2ARC7</accession>